<evidence type="ECO:0000256" key="1">
    <source>
        <dbReference type="ARBA" id="ARBA00001933"/>
    </source>
</evidence>
<dbReference type="Proteomes" id="UP000650466">
    <property type="component" value="Unassembled WGS sequence"/>
</dbReference>
<gene>
    <name evidence="9" type="ORF">ICC18_25155</name>
</gene>
<feature type="domain" description="HTH gntR-type" evidence="8">
    <location>
        <begin position="13"/>
        <end position="81"/>
    </location>
</feature>
<name>A0A926QMH5_9BACL</name>
<dbReference type="SMART" id="SM00345">
    <property type="entry name" value="HTH_GNTR"/>
    <property type="match status" value="1"/>
</dbReference>
<proteinExistence type="inferred from homology"/>
<evidence type="ECO:0000259" key="8">
    <source>
        <dbReference type="PROSITE" id="PS50949"/>
    </source>
</evidence>
<comment type="cofactor">
    <cofactor evidence="1">
        <name>pyridoxal 5'-phosphate</name>
        <dbReference type="ChEBI" id="CHEBI:597326"/>
    </cofactor>
</comment>
<dbReference type="InterPro" id="IPR000524">
    <property type="entry name" value="Tscrpt_reg_HTH_GntR"/>
</dbReference>
<dbReference type="GO" id="GO:0030170">
    <property type="term" value="F:pyridoxal phosphate binding"/>
    <property type="evidence" value="ECO:0007669"/>
    <property type="project" value="InterPro"/>
</dbReference>
<dbReference type="GO" id="GO:0003677">
    <property type="term" value="F:DNA binding"/>
    <property type="evidence" value="ECO:0007669"/>
    <property type="project" value="UniProtKB-KW"/>
</dbReference>
<keyword evidence="5" id="KW-0805">Transcription regulation</keyword>
<keyword evidence="3 9" id="KW-0032">Aminotransferase</keyword>
<dbReference type="InterPro" id="IPR015424">
    <property type="entry name" value="PyrdxlP-dep_Trfase"/>
</dbReference>
<evidence type="ECO:0000256" key="4">
    <source>
        <dbReference type="ARBA" id="ARBA00022898"/>
    </source>
</evidence>
<evidence type="ECO:0000256" key="2">
    <source>
        <dbReference type="ARBA" id="ARBA00005384"/>
    </source>
</evidence>
<dbReference type="SUPFAM" id="SSF53383">
    <property type="entry name" value="PLP-dependent transferases"/>
    <property type="match status" value="1"/>
</dbReference>
<dbReference type="CDD" id="cd00609">
    <property type="entry name" value="AAT_like"/>
    <property type="match status" value="1"/>
</dbReference>
<comment type="similarity">
    <text evidence="2">In the C-terminal section; belongs to the class-I pyridoxal-phosphate-dependent aminotransferase family.</text>
</comment>
<evidence type="ECO:0000256" key="7">
    <source>
        <dbReference type="ARBA" id="ARBA00023163"/>
    </source>
</evidence>
<keyword evidence="6" id="KW-0238">DNA-binding</keyword>
<dbReference type="GO" id="GO:0008483">
    <property type="term" value="F:transaminase activity"/>
    <property type="evidence" value="ECO:0007669"/>
    <property type="project" value="UniProtKB-KW"/>
</dbReference>
<evidence type="ECO:0000256" key="5">
    <source>
        <dbReference type="ARBA" id="ARBA00023015"/>
    </source>
</evidence>
<dbReference type="CDD" id="cd07377">
    <property type="entry name" value="WHTH_GntR"/>
    <property type="match status" value="1"/>
</dbReference>
<dbReference type="RefSeq" id="WP_188177188.1">
    <property type="nucleotide sequence ID" value="NZ_JACVVD010000011.1"/>
</dbReference>
<dbReference type="SUPFAM" id="SSF46785">
    <property type="entry name" value="Winged helix' DNA-binding domain"/>
    <property type="match status" value="1"/>
</dbReference>
<dbReference type="PROSITE" id="PS50949">
    <property type="entry name" value="HTH_GNTR"/>
    <property type="match status" value="1"/>
</dbReference>
<reference evidence="9" key="1">
    <citation type="submission" date="2020-09" db="EMBL/GenBank/DDBJ databases">
        <title>Draft Genome Sequence of Paenibacillus sp. WST5.</title>
        <authorList>
            <person name="Bao Z."/>
        </authorList>
    </citation>
    <scope>NUCLEOTIDE SEQUENCE</scope>
    <source>
        <strain evidence="9">WST5</strain>
    </source>
</reference>
<dbReference type="PANTHER" id="PTHR46577">
    <property type="entry name" value="HTH-TYPE TRANSCRIPTIONAL REGULATORY PROTEIN GABR"/>
    <property type="match status" value="1"/>
</dbReference>
<dbReference type="PANTHER" id="PTHR46577:SF2">
    <property type="entry name" value="TRANSCRIPTIONAL REGULATORY PROTEIN"/>
    <property type="match status" value="1"/>
</dbReference>
<dbReference type="GO" id="GO:0003700">
    <property type="term" value="F:DNA-binding transcription factor activity"/>
    <property type="evidence" value="ECO:0007669"/>
    <property type="project" value="InterPro"/>
</dbReference>
<dbReference type="Gene3D" id="1.10.10.10">
    <property type="entry name" value="Winged helix-like DNA-binding domain superfamily/Winged helix DNA-binding domain"/>
    <property type="match status" value="1"/>
</dbReference>
<keyword evidence="4" id="KW-0663">Pyridoxal phosphate</keyword>
<keyword evidence="10" id="KW-1185">Reference proteome</keyword>
<dbReference type="InterPro" id="IPR036390">
    <property type="entry name" value="WH_DNA-bd_sf"/>
</dbReference>
<dbReference type="InterPro" id="IPR015421">
    <property type="entry name" value="PyrdxlP-dep_Trfase_major"/>
</dbReference>
<dbReference type="AlphaFoldDB" id="A0A926QMH5"/>
<dbReference type="Pfam" id="PF00155">
    <property type="entry name" value="Aminotran_1_2"/>
    <property type="match status" value="1"/>
</dbReference>
<dbReference type="InterPro" id="IPR036388">
    <property type="entry name" value="WH-like_DNA-bd_sf"/>
</dbReference>
<dbReference type="Gene3D" id="3.90.1150.10">
    <property type="entry name" value="Aspartate Aminotransferase, domain 1"/>
    <property type="match status" value="1"/>
</dbReference>
<comment type="caution">
    <text evidence="9">The sequence shown here is derived from an EMBL/GenBank/DDBJ whole genome shotgun (WGS) entry which is preliminary data.</text>
</comment>
<keyword evidence="7" id="KW-0804">Transcription</keyword>
<dbReference type="Pfam" id="PF00392">
    <property type="entry name" value="GntR"/>
    <property type="match status" value="1"/>
</dbReference>
<dbReference type="PRINTS" id="PR00035">
    <property type="entry name" value="HTHGNTR"/>
</dbReference>
<dbReference type="InterPro" id="IPR004839">
    <property type="entry name" value="Aminotransferase_I/II_large"/>
</dbReference>
<organism evidence="9 10">
    <name type="scientific">Paenibacillus sedimenti</name>
    <dbReference type="NCBI Taxonomy" id="2770274"/>
    <lineage>
        <taxon>Bacteria</taxon>
        <taxon>Bacillati</taxon>
        <taxon>Bacillota</taxon>
        <taxon>Bacilli</taxon>
        <taxon>Bacillales</taxon>
        <taxon>Paenibacillaceae</taxon>
        <taxon>Paenibacillus</taxon>
    </lineage>
</organism>
<sequence length="480" mass="53288">MQIEINRNRENKESIPMQITRQIEAMIVDGTLAPGSQLPTERFLASLLGVHRSTVTKSFEELRAVGLVQSAQGRGTYVSDSLWNLSSSKFSEWRSYMASGLFRPTQSLLRKVRELTMDPVYLNLADGEMSPDLLPADMVADMLKRSNRPLPLHYPDAKGELSLRQALSAHLLRTSSITCKPEHILITSGAQQALHLIAQCLLSPGDSIAIEGPSYHYSLPLFGASGIRLLRIPVDGHGLLPDELLSLHKMHRIKMVITMPTYQNPTGTVLPLERRQRLIEICEAYRIPIVEDQTFGSITLAGESDPPLPLLALSGAKESILHIGSMSKTTAPGLRLGWMVGPSSVIDRLADAKQQMDFGTSPLLQHLVETFITSSAWAQQRDKVLQGLTIKRDYMLESMKKHLTGKAEWEKPEGGYHIWCKLHEPITETELLERGIRQGVLFVPGGVYGADKGYVRLSYARANRQEIEAGIAKFASILEP</sequence>
<dbReference type="InterPro" id="IPR015422">
    <property type="entry name" value="PyrdxlP-dep_Trfase_small"/>
</dbReference>
<evidence type="ECO:0000313" key="9">
    <source>
        <dbReference type="EMBL" id="MBD0383394.1"/>
    </source>
</evidence>
<keyword evidence="3 9" id="KW-0808">Transferase</keyword>
<evidence type="ECO:0000256" key="3">
    <source>
        <dbReference type="ARBA" id="ARBA00022576"/>
    </source>
</evidence>
<evidence type="ECO:0000256" key="6">
    <source>
        <dbReference type="ARBA" id="ARBA00023125"/>
    </source>
</evidence>
<evidence type="ECO:0000313" key="10">
    <source>
        <dbReference type="Proteomes" id="UP000650466"/>
    </source>
</evidence>
<dbReference type="InterPro" id="IPR051446">
    <property type="entry name" value="HTH_trans_reg/aminotransferase"/>
</dbReference>
<dbReference type="EMBL" id="JACVVD010000011">
    <property type="protein sequence ID" value="MBD0383394.1"/>
    <property type="molecule type" value="Genomic_DNA"/>
</dbReference>
<protein>
    <submittedName>
        <fullName evidence="9">PLP-dependent aminotransferase family protein</fullName>
    </submittedName>
</protein>
<dbReference type="Gene3D" id="3.40.640.10">
    <property type="entry name" value="Type I PLP-dependent aspartate aminotransferase-like (Major domain)"/>
    <property type="match status" value="1"/>
</dbReference>
<accession>A0A926QMH5</accession>